<comment type="similarity">
    <text evidence="2">Belongs to the bacterial solute-binding protein 7 family.</text>
</comment>
<evidence type="ECO:0000313" key="7">
    <source>
        <dbReference type="EMBL" id="SDI41811.1"/>
    </source>
</evidence>
<dbReference type="InterPro" id="IPR018389">
    <property type="entry name" value="DctP_fam"/>
</dbReference>
<dbReference type="EMBL" id="FNEN01000002">
    <property type="protein sequence ID" value="SDI41811.1"/>
    <property type="molecule type" value="Genomic_DNA"/>
</dbReference>
<dbReference type="Proteomes" id="UP000198853">
    <property type="component" value="Unassembled WGS sequence"/>
</dbReference>
<gene>
    <name evidence="7" type="ORF">SAMN04488123_10256</name>
</gene>
<sequence>MIKNRWLLVLTVCIVGVLSACGNEESEGEADATEISFALDQPAEHIWVDAVNEFAELAEEKSDGSLDISVHDSASLGDQDEALEGMQVGTTGGTVSVEPVSSYVEEVGIYGVPYLFEDEEHLETFLESEHGEELDELMIDEGFRPLTYFMRDPRQMSSNQEINSLEDMSGLNIRVPESPTAPDAFEAMGASVVTMPIDEVYSALEQNVIDGQENPITQIHSDGFYEVQDHVTISNHQYQAGYLLISESIYQDLNEEEQVALEEAAEEAQLYESELLQEEIEEAYNDLEEAGVEISEPDTDEFADAAAEAYDGYSEVIQEWIERVEDVQ</sequence>
<dbReference type="InterPro" id="IPR038404">
    <property type="entry name" value="TRAP_DctP_sf"/>
</dbReference>
<evidence type="ECO:0000256" key="1">
    <source>
        <dbReference type="ARBA" id="ARBA00004196"/>
    </source>
</evidence>
<evidence type="ECO:0000256" key="2">
    <source>
        <dbReference type="ARBA" id="ARBA00009023"/>
    </source>
</evidence>
<evidence type="ECO:0000313" key="8">
    <source>
        <dbReference type="Proteomes" id="UP000198853"/>
    </source>
</evidence>
<evidence type="ECO:0000256" key="4">
    <source>
        <dbReference type="ARBA" id="ARBA00022729"/>
    </source>
</evidence>
<dbReference type="PROSITE" id="PS51257">
    <property type="entry name" value="PROKAR_LIPOPROTEIN"/>
    <property type="match status" value="1"/>
</dbReference>
<dbReference type="OrthoDB" id="9776801at2"/>
<proteinExistence type="inferred from homology"/>
<dbReference type="CDD" id="cd13603">
    <property type="entry name" value="PBP2_TRAP_Siap_TeaA_like"/>
    <property type="match status" value="1"/>
</dbReference>
<keyword evidence="8" id="KW-1185">Reference proteome</keyword>
<keyword evidence="7" id="KW-0675">Receptor</keyword>
<dbReference type="RefSeq" id="WP_090395987.1">
    <property type="nucleotide sequence ID" value="NZ_FNEN01000002.1"/>
</dbReference>
<organism evidence="7 8">
    <name type="scientific">Natribacillus halophilus</name>
    <dbReference type="NCBI Taxonomy" id="549003"/>
    <lineage>
        <taxon>Bacteria</taxon>
        <taxon>Bacillati</taxon>
        <taxon>Bacillota</taxon>
        <taxon>Bacilli</taxon>
        <taxon>Bacillales</taxon>
        <taxon>Bacillaceae</taxon>
        <taxon>Natribacillus</taxon>
    </lineage>
</organism>
<dbReference type="AlphaFoldDB" id="A0A1G8KEI4"/>
<feature type="signal peptide" evidence="6">
    <location>
        <begin position="1"/>
        <end position="22"/>
    </location>
</feature>
<dbReference type="InterPro" id="IPR004682">
    <property type="entry name" value="TRAP_DctP"/>
</dbReference>
<dbReference type="NCBIfam" id="TIGR00787">
    <property type="entry name" value="dctP"/>
    <property type="match status" value="1"/>
</dbReference>
<evidence type="ECO:0000256" key="5">
    <source>
        <dbReference type="SAM" id="Coils"/>
    </source>
</evidence>
<keyword evidence="4 6" id="KW-0732">Signal</keyword>
<reference evidence="7 8" key="1">
    <citation type="submission" date="2016-10" db="EMBL/GenBank/DDBJ databases">
        <authorList>
            <person name="de Groot N.N."/>
        </authorList>
    </citation>
    <scope>NUCLEOTIDE SEQUENCE [LARGE SCALE GENOMIC DNA]</scope>
    <source>
        <strain evidence="7 8">DSM 21771</strain>
    </source>
</reference>
<dbReference type="GO" id="GO:0055085">
    <property type="term" value="P:transmembrane transport"/>
    <property type="evidence" value="ECO:0007669"/>
    <property type="project" value="InterPro"/>
</dbReference>
<keyword evidence="5" id="KW-0175">Coiled coil</keyword>
<keyword evidence="3" id="KW-0813">Transport</keyword>
<feature type="coiled-coil region" evidence="5">
    <location>
        <begin position="254"/>
        <end position="293"/>
    </location>
</feature>
<dbReference type="PANTHER" id="PTHR33376">
    <property type="match status" value="1"/>
</dbReference>
<dbReference type="Gene3D" id="3.40.190.170">
    <property type="entry name" value="Bacterial extracellular solute-binding protein, family 7"/>
    <property type="match status" value="1"/>
</dbReference>
<dbReference type="PANTHER" id="PTHR33376:SF4">
    <property type="entry name" value="SIALIC ACID-BINDING PERIPLASMIC PROTEIN SIAP"/>
    <property type="match status" value="1"/>
</dbReference>
<evidence type="ECO:0000256" key="6">
    <source>
        <dbReference type="SAM" id="SignalP"/>
    </source>
</evidence>
<dbReference type="GO" id="GO:0030288">
    <property type="term" value="C:outer membrane-bounded periplasmic space"/>
    <property type="evidence" value="ECO:0007669"/>
    <property type="project" value="InterPro"/>
</dbReference>
<accession>A0A1G8KEI4</accession>
<dbReference type="Pfam" id="PF03480">
    <property type="entry name" value="DctP"/>
    <property type="match status" value="1"/>
</dbReference>
<dbReference type="NCBIfam" id="NF037995">
    <property type="entry name" value="TRAP_S1"/>
    <property type="match status" value="1"/>
</dbReference>
<dbReference type="PIRSF" id="PIRSF006470">
    <property type="entry name" value="DctB"/>
    <property type="match status" value="1"/>
</dbReference>
<feature type="chain" id="PRO_5011546288" evidence="6">
    <location>
        <begin position="23"/>
        <end position="328"/>
    </location>
</feature>
<name>A0A1G8KEI4_9BACI</name>
<protein>
    <submittedName>
        <fullName evidence="7">Tripartite ATP-independent transporter solute receptor, DctP family</fullName>
    </submittedName>
</protein>
<evidence type="ECO:0000256" key="3">
    <source>
        <dbReference type="ARBA" id="ARBA00022448"/>
    </source>
</evidence>
<comment type="subcellular location">
    <subcellularLocation>
        <location evidence="1">Cell envelope</location>
    </subcellularLocation>
</comment>